<feature type="signal peptide" evidence="1">
    <location>
        <begin position="1"/>
        <end position="25"/>
    </location>
</feature>
<dbReference type="Proteomes" id="UP000324022">
    <property type="component" value="Unassembled WGS sequence"/>
</dbReference>
<accession>A0A5C3EDM1</accession>
<evidence type="ECO:0000256" key="1">
    <source>
        <dbReference type="SAM" id="SignalP"/>
    </source>
</evidence>
<name>A0A5C3EDM1_9BASI</name>
<reference evidence="2 3" key="1">
    <citation type="submission" date="2018-03" db="EMBL/GenBank/DDBJ databases">
        <authorList>
            <person name="Guldener U."/>
        </authorList>
    </citation>
    <scope>NUCLEOTIDE SEQUENCE [LARGE SCALE GENOMIC DNA]</scope>
    <source>
        <strain evidence="2 3">NBRC100155</strain>
    </source>
</reference>
<sequence length="144" mass="15879">MFAIVKNRMACILLIAVLASTTLFGIKDKPRKTDYYVSIIRPGDTSPSNRKGYGADNLADHMGLRNEKMATLLWRNEPGTKKYTLVAVEEHPDLPNNLEEPLGQLIGELKKQEGGSEIKDMAESLGETGESLGESLRSIAPHVR</sequence>
<proteinExistence type="predicted"/>
<evidence type="ECO:0000313" key="3">
    <source>
        <dbReference type="Proteomes" id="UP000324022"/>
    </source>
</evidence>
<keyword evidence="1" id="KW-0732">Signal</keyword>
<feature type="chain" id="PRO_5022697945" evidence="1">
    <location>
        <begin position="26"/>
        <end position="144"/>
    </location>
</feature>
<gene>
    <name evidence="2" type="ORF">UTRI_10376</name>
</gene>
<organism evidence="2 3">
    <name type="scientific">Ustilago trichophora</name>
    <dbReference type="NCBI Taxonomy" id="86804"/>
    <lineage>
        <taxon>Eukaryota</taxon>
        <taxon>Fungi</taxon>
        <taxon>Dikarya</taxon>
        <taxon>Basidiomycota</taxon>
        <taxon>Ustilaginomycotina</taxon>
        <taxon>Ustilaginomycetes</taxon>
        <taxon>Ustilaginales</taxon>
        <taxon>Ustilaginaceae</taxon>
        <taxon>Ustilago</taxon>
    </lineage>
</organism>
<protein>
    <submittedName>
        <fullName evidence="2">Uncharacterized protein</fullName>
    </submittedName>
</protein>
<dbReference type="AlphaFoldDB" id="A0A5C3EDM1"/>
<keyword evidence="3" id="KW-1185">Reference proteome</keyword>
<evidence type="ECO:0000313" key="2">
    <source>
        <dbReference type="EMBL" id="SPO27259.1"/>
    </source>
</evidence>
<dbReference type="EMBL" id="OOIN01000017">
    <property type="protein sequence ID" value="SPO27259.1"/>
    <property type="molecule type" value="Genomic_DNA"/>
</dbReference>